<keyword evidence="3" id="KW-1185">Reference proteome</keyword>
<feature type="region of interest" description="Disordered" evidence="1">
    <location>
        <begin position="385"/>
        <end position="453"/>
    </location>
</feature>
<feature type="compositionally biased region" description="Polar residues" evidence="1">
    <location>
        <begin position="406"/>
        <end position="432"/>
    </location>
</feature>
<feature type="compositionally biased region" description="Basic and acidic residues" evidence="1">
    <location>
        <begin position="248"/>
        <end position="260"/>
    </location>
</feature>
<accession>A0A5C3MGK7</accession>
<feature type="compositionally biased region" description="Polar residues" evidence="1">
    <location>
        <begin position="96"/>
        <end position="108"/>
    </location>
</feature>
<evidence type="ECO:0000256" key="1">
    <source>
        <dbReference type="SAM" id="MobiDB-lite"/>
    </source>
</evidence>
<feature type="region of interest" description="Disordered" evidence="1">
    <location>
        <begin position="218"/>
        <end position="355"/>
    </location>
</feature>
<feature type="compositionally biased region" description="Basic and acidic residues" evidence="1">
    <location>
        <begin position="1"/>
        <end position="11"/>
    </location>
</feature>
<dbReference type="OrthoDB" id="3263296at2759"/>
<dbReference type="AlphaFoldDB" id="A0A5C3MGK7"/>
<evidence type="ECO:0000313" key="2">
    <source>
        <dbReference type="EMBL" id="TFK44492.1"/>
    </source>
</evidence>
<feature type="compositionally biased region" description="Polar residues" evidence="1">
    <location>
        <begin position="266"/>
        <end position="283"/>
    </location>
</feature>
<feature type="compositionally biased region" description="Polar residues" evidence="1">
    <location>
        <begin position="225"/>
        <end position="247"/>
    </location>
</feature>
<protein>
    <submittedName>
        <fullName evidence="2">Uncharacterized protein</fullName>
    </submittedName>
</protein>
<feature type="region of interest" description="Disordered" evidence="1">
    <location>
        <begin position="1"/>
        <end position="190"/>
    </location>
</feature>
<feature type="compositionally biased region" description="Low complexity" evidence="1">
    <location>
        <begin position="343"/>
        <end position="354"/>
    </location>
</feature>
<reference evidence="2 3" key="1">
    <citation type="journal article" date="2019" name="Nat. Ecol. Evol.">
        <title>Megaphylogeny resolves global patterns of mushroom evolution.</title>
        <authorList>
            <person name="Varga T."/>
            <person name="Krizsan K."/>
            <person name="Foldi C."/>
            <person name="Dima B."/>
            <person name="Sanchez-Garcia M."/>
            <person name="Sanchez-Ramirez S."/>
            <person name="Szollosi G.J."/>
            <person name="Szarkandi J.G."/>
            <person name="Papp V."/>
            <person name="Albert L."/>
            <person name="Andreopoulos W."/>
            <person name="Angelini C."/>
            <person name="Antonin V."/>
            <person name="Barry K.W."/>
            <person name="Bougher N.L."/>
            <person name="Buchanan P."/>
            <person name="Buyck B."/>
            <person name="Bense V."/>
            <person name="Catcheside P."/>
            <person name="Chovatia M."/>
            <person name="Cooper J."/>
            <person name="Damon W."/>
            <person name="Desjardin D."/>
            <person name="Finy P."/>
            <person name="Geml J."/>
            <person name="Haridas S."/>
            <person name="Hughes K."/>
            <person name="Justo A."/>
            <person name="Karasinski D."/>
            <person name="Kautmanova I."/>
            <person name="Kiss B."/>
            <person name="Kocsube S."/>
            <person name="Kotiranta H."/>
            <person name="LaButti K.M."/>
            <person name="Lechner B.E."/>
            <person name="Liimatainen K."/>
            <person name="Lipzen A."/>
            <person name="Lukacs Z."/>
            <person name="Mihaltcheva S."/>
            <person name="Morgado L.N."/>
            <person name="Niskanen T."/>
            <person name="Noordeloos M.E."/>
            <person name="Ohm R.A."/>
            <person name="Ortiz-Santana B."/>
            <person name="Ovrebo C."/>
            <person name="Racz N."/>
            <person name="Riley R."/>
            <person name="Savchenko A."/>
            <person name="Shiryaev A."/>
            <person name="Soop K."/>
            <person name="Spirin V."/>
            <person name="Szebenyi C."/>
            <person name="Tomsovsky M."/>
            <person name="Tulloss R.E."/>
            <person name="Uehling J."/>
            <person name="Grigoriev I.V."/>
            <person name="Vagvolgyi C."/>
            <person name="Papp T."/>
            <person name="Martin F.M."/>
            <person name="Miettinen O."/>
            <person name="Hibbett D.S."/>
            <person name="Nagy L.G."/>
        </authorList>
    </citation>
    <scope>NUCLEOTIDE SEQUENCE [LARGE SCALE GENOMIC DNA]</scope>
    <source>
        <strain evidence="2 3">CBS 166.37</strain>
    </source>
</reference>
<dbReference type="STRING" id="68775.A0A5C3MGK7"/>
<feature type="compositionally biased region" description="Polar residues" evidence="1">
    <location>
        <begin position="48"/>
        <end position="58"/>
    </location>
</feature>
<dbReference type="EMBL" id="ML213590">
    <property type="protein sequence ID" value="TFK44492.1"/>
    <property type="molecule type" value="Genomic_DNA"/>
</dbReference>
<sequence>MNDPPTHEDTINRGFNPRPPSMVERRFASPAPTFGTQYGAPGPAYGDSYSNYDNNSYAQGPYPSFGPGQVMHSTSPPPTANSANPLFPAPAHYGQSPFSPIASPTSSVGPYEPMYNERGEPIPSPYLTRQPSGARQPSPGYESPVDISRQMSTGAVYPAIARQPSLNNPHVDRNTPPANAPVPLTHENVPSDYVDLSRSSVSPFQAAQYAEISRKLNTEVPNGLDTPSVNQIMENHTISSGSSNSDRNLPHLPDREHESPFADPSLSVSSKNTLSPRPVSSESIGHELEFPTPPSPGPAMSSRYRVDSTPPTLPEIHLESRVSVSSYGGYDTPSGNNGPGPSPLGSGFPSGVSSAATVGVGRNLVPESPYINRFPITPSPLASSFGMPTPPVGRSFEASPPPSVHQPHTSGANGDTPVSTGNVTTRNTNPESSGKRPDTVYSMYDAEDAYGGI</sequence>
<proteinExistence type="predicted"/>
<dbReference type="Proteomes" id="UP000308652">
    <property type="component" value="Unassembled WGS sequence"/>
</dbReference>
<organism evidence="2 3">
    <name type="scientific">Crucibulum laeve</name>
    <dbReference type="NCBI Taxonomy" id="68775"/>
    <lineage>
        <taxon>Eukaryota</taxon>
        <taxon>Fungi</taxon>
        <taxon>Dikarya</taxon>
        <taxon>Basidiomycota</taxon>
        <taxon>Agaricomycotina</taxon>
        <taxon>Agaricomycetes</taxon>
        <taxon>Agaricomycetidae</taxon>
        <taxon>Agaricales</taxon>
        <taxon>Agaricineae</taxon>
        <taxon>Nidulariaceae</taxon>
        <taxon>Crucibulum</taxon>
    </lineage>
</organism>
<gene>
    <name evidence="2" type="ORF">BDQ12DRAFT_21025</name>
</gene>
<name>A0A5C3MGK7_9AGAR</name>
<evidence type="ECO:0000313" key="3">
    <source>
        <dbReference type="Proteomes" id="UP000308652"/>
    </source>
</evidence>